<feature type="domain" description="F-box" evidence="2">
    <location>
        <begin position="414"/>
        <end position="455"/>
    </location>
</feature>
<feature type="non-terminal residue" evidence="3">
    <location>
        <position position="791"/>
    </location>
</feature>
<dbReference type="InterPro" id="IPR036047">
    <property type="entry name" value="F-box-like_dom_sf"/>
</dbReference>
<dbReference type="Pfam" id="PF03478">
    <property type="entry name" value="Beta-prop_KIB1-4"/>
    <property type="match status" value="2"/>
</dbReference>
<dbReference type="InterPro" id="IPR015915">
    <property type="entry name" value="Kelch-typ_b-propeller"/>
</dbReference>
<dbReference type="SMART" id="SM00256">
    <property type="entry name" value="FBOX"/>
    <property type="match status" value="2"/>
</dbReference>
<dbReference type="Pfam" id="PF00646">
    <property type="entry name" value="F-box"/>
    <property type="match status" value="1"/>
</dbReference>
<dbReference type="InterPro" id="IPR051304">
    <property type="entry name" value="SCF_F-box_domain"/>
</dbReference>
<name>A0ABQ8A1Y7_BRANA</name>
<feature type="region of interest" description="Disordered" evidence="1">
    <location>
        <begin position="1"/>
        <end position="26"/>
    </location>
</feature>
<evidence type="ECO:0000313" key="3">
    <source>
        <dbReference type="EMBL" id="KAH0886120.1"/>
    </source>
</evidence>
<dbReference type="PANTHER" id="PTHR47123">
    <property type="entry name" value="F-BOX PROTEIN SKIP23"/>
    <property type="match status" value="1"/>
</dbReference>
<accession>A0ABQ8A1Y7</accession>
<dbReference type="PANTHER" id="PTHR47123:SF16">
    <property type="entry name" value="F-BOX DOMAIN-CONTAINING PROTEIN"/>
    <property type="match status" value="1"/>
</dbReference>
<evidence type="ECO:0000313" key="4">
    <source>
        <dbReference type="Proteomes" id="UP000824890"/>
    </source>
</evidence>
<feature type="domain" description="F-box" evidence="2">
    <location>
        <begin position="31"/>
        <end position="73"/>
    </location>
</feature>
<dbReference type="Proteomes" id="UP000824890">
    <property type="component" value="Unassembled WGS sequence"/>
</dbReference>
<dbReference type="InterPro" id="IPR005174">
    <property type="entry name" value="KIB1-4_b-propeller"/>
</dbReference>
<dbReference type="EMBL" id="JAGKQM010000014">
    <property type="protein sequence ID" value="KAH0886120.1"/>
    <property type="molecule type" value="Genomic_DNA"/>
</dbReference>
<comment type="caution">
    <text evidence="3">The sequence shown here is derived from an EMBL/GenBank/DDBJ whole genome shotgun (WGS) entry which is preliminary data.</text>
</comment>
<reference evidence="3 4" key="1">
    <citation type="submission" date="2021-05" db="EMBL/GenBank/DDBJ databases">
        <title>Genome Assembly of Synthetic Allotetraploid Brassica napus Reveals Homoeologous Exchanges between Subgenomes.</title>
        <authorList>
            <person name="Davis J.T."/>
        </authorList>
    </citation>
    <scope>NUCLEOTIDE SEQUENCE [LARGE SCALE GENOMIC DNA]</scope>
    <source>
        <strain evidence="4">cv. Da-Ae</strain>
        <tissue evidence="3">Seedling</tissue>
    </source>
</reference>
<keyword evidence="4" id="KW-1185">Reference proteome</keyword>
<feature type="non-terminal residue" evidence="3">
    <location>
        <position position="1"/>
    </location>
</feature>
<dbReference type="InterPro" id="IPR001810">
    <property type="entry name" value="F-box_dom"/>
</dbReference>
<evidence type="ECO:0000256" key="1">
    <source>
        <dbReference type="SAM" id="MobiDB-lite"/>
    </source>
</evidence>
<dbReference type="SUPFAM" id="SSF117281">
    <property type="entry name" value="Kelch motif"/>
    <property type="match status" value="1"/>
</dbReference>
<dbReference type="SUPFAM" id="SSF81383">
    <property type="entry name" value="F-box domain"/>
    <property type="match status" value="1"/>
</dbReference>
<evidence type="ECO:0000259" key="2">
    <source>
        <dbReference type="SMART" id="SM00256"/>
    </source>
</evidence>
<proteinExistence type="predicted"/>
<sequence length="791" mass="90019">FPSSSANMSEPTSEKEASSSSSSMVPDWTQLPEELLHIITGKLEHCFNVIHARSVFTSWRSTFPFPHSLLRPRHSREVQTTPAASPSEYFLGGVGRDECVDHMELQYPIQFSVKIPGSEPTVLNIRNSQVFPLGHQYRIMGWDPESWTTKYKGVAFLPLNEEGEFVVLLNYTMDLLVLRSSEMRWMRLKETSDASCCHLVAFRGRFYAIFLSGDLYIFDPYSLKRTPFSPTPPLRSGKYLVQSGDDELLLVENFNPFPEAEILDFNRFTCRVSRLDNEADKWVEITDLGDRVLFIRDSGNFCCSAKELPDGCGVSGNSIVFTNMGSMTFAYKYGVHTGREDDELNIWRFSRENRVTILNTSPHGGFPGCEIEAISENDRTCDINLVSKLSLSPSAKMTTTNEITLSVVPDWSLLPVELLHIISKNLDDCFDALHARSVCTLWRSIFPFPSHLSRLSYSLPTLDNKGSWSLERIPLFLFRPRALAASEYFLGGIRRYEEPEEEEELPSPIQCSVKVKIPESDPKLMKMNDCQIFPLGHQYRMIGCNAKEYRNVVVLPLNQEGGGDFVVLLNFTKVLLVYRSTEMRWRRLHTQPFTTATCEELFTFRGKFYAIFISGDVFAFDPHFLGLTTLKPLELPNCGSCNDLVQSGDDELFLVEKIIPRNDDVLDFNRLALRVCRLDVEAGQWVVVTDIGDRVFIIGEFGSVSCSAKEFPEGCGVSGNSILYTHKPWNETYFYKYGVDTGREEDDLNCWWYSRENLVTILSTYPVVALRVERCRNVSWLLVDFGHCAPV</sequence>
<gene>
    <name evidence="3" type="ORF">HID58_062216</name>
</gene>
<protein>
    <recommendedName>
        <fullName evidence="2">F-box domain-containing protein</fullName>
    </recommendedName>
</protein>
<organism evidence="3 4">
    <name type="scientific">Brassica napus</name>
    <name type="common">Rape</name>
    <dbReference type="NCBI Taxonomy" id="3708"/>
    <lineage>
        <taxon>Eukaryota</taxon>
        <taxon>Viridiplantae</taxon>
        <taxon>Streptophyta</taxon>
        <taxon>Embryophyta</taxon>
        <taxon>Tracheophyta</taxon>
        <taxon>Spermatophyta</taxon>
        <taxon>Magnoliopsida</taxon>
        <taxon>eudicotyledons</taxon>
        <taxon>Gunneridae</taxon>
        <taxon>Pentapetalae</taxon>
        <taxon>rosids</taxon>
        <taxon>malvids</taxon>
        <taxon>Brassicales</taxon>
        <taxon>Brassicaceae</taxon>
        <taxon>Brassiceae</taxon>
        <taxon>Brassica</taxon>
    </lineage>
</organism>